<evidence type="ECO:0000313" key="3">
    <source>
        <dbReference type="Proteomes" id="UP000298652"/>
    </source>
</evidence>
<sequence>MGTGRRLGGGGTVAADRSGSQGSSRAATRHARSATGLGRVTGYIRWLFLTESPSSGKIQTDLSAIQGGVFGITTSFPNSLQTQVDFESPLGFY</sequence>
<reference evidence="2" key="1">
    <citation type="submission" date="2019-03" db="EMBL/GenBank/DDBJ databases">
        <title>WGS assembly of Setaria viridis.</title>
        <authorList>
            <person name="Huang P."/>
            <person name="Jenkins J."/>
            <person name="Grimwood J."/>
            <person name="Barry K."/>
            <person name="Healey A."/>
            <person name="Mamidi S."/>
            <person name="Sreedasyam A."/>
            <person name="Shu S."/>
            <person name="Feldman M."/>
            <person name="Wu J."/>
            <person name="Yu Y."/>
            <person name="Chen C."/>
            <person name="Johnson J."/>
            <person name="Rokhsar D."/>
            <person name="Baxter I."/>
            <person name="Schmutz J."/>
            <person name="Brutnell T."/>
            <person name="Kellogg E."/>
        </authorList>
    </citation>
    <scope>NUCLEOTIDE SEQUENCE [LARGE SCALE GENOMIC DNA]</scope>
</reference>
<gene>
    <name evidence="2" type="ORF">SEVIR_9G481400v2</name>
</gene>
<dbReference type="EMBL" id="CM016560">
    <property type="protein sequence ID" value="TKV97240.1"/>
    <property type="molecule type" value="Genomic_DNA"/>
</dbReference>
<keyword evidence="3" id="KW-1185">Reference proteome</keyword>
<dbReference type="Proteomes" id="UP000298652">
    <property type="component" value="Chromosome 9"/>
</dbReference>
<proteinExistence type="predicted"/>
<evidence type="ECO:0000256" key="1">
    <source>
        <dbReference type="SAM" id="MobiDB-lite"/>
    </source>
</evidence>
<feature type="compositionally biased region" description="Gly residues" evidence="1">
    <location>
        <begin position="1"/>
        <end position="12"/>
    </location>
</feature>
<protein>
    <submittedName>
        <fullName evidence="2">Uncharacterized protein</fullName>
    </submittedName>
</protein>
<dbReference type="Gramene" id="TKV97240">
    <property type="protein sequence ID" value="TKV97240"/>
    <property type="gene ID" value="SEVIR_9G481400v2"/>
</dbReference>
<dbReference type="AlphaFoldDB" id="A0A4U6T662"/>
<organism evidence="2 3">
    <name type="scientific">Setaria viridis</name>
    <name type="common">Green bristlegrass</name>
    <name type="synonym">Setaria italica subsp. viridis</name>
    <dbReference type="NCBI Taxonomy" id="4556"/>
    <lineage>
        <taxon>Eukaryota</taxon>
        <taxon>Viridiplantae</taxon>
        <taxon>Streptophyta</taxon>
        <taxon>Embryophyta</taxon>
        <taxon>Tracheophyta</taxon>
        <taxon>Spermatophyta</taxon>
        <taxon>Magnoliopsida</taxon>
        <taxon>Liliopsida</taxon>
        <taxon>Poales</taxon>
        <taxon>Poaceae</taxon>
        <taxon>PACMAD clade</taxon>
        <taxon>Panicoideae</taxon>
        <taxon>Panicodae</taxon>
        <taxon>Paniceae</taxon>
        <taxon>Cenchrinae</taxon>
        <taxon>Setaria</taxon>
    </lineage>
</organism>
<accession>A0A4U6T662</accession>
<evidence type="ECO:0000313" key="2">
    <source>
        <dbReference type="EMBL" id="TKV97240.1"/>
    </source>
</evidence>
<name>A0A4U6T662_SETVI</name>
<feature type="region of interest" description="Disordered" evidence="1">
    <location>
        <begin position="1"/>
        <end position="33"/>
    </location>
</feature>